<feature type="transmembrane region" description="Helical" evidence="7">
    <location>
        <begin position="191"/>
        <end position="212"/>
    </location>
</feature>
<organism evidence="10 11">
    <name type="scientific">Naegleria fowleri</name>
    <name type="common">Brain eating amoeba</name>
    <dbReference type="NCBI Taxonomy" id="5763"/>
    <lineage>
        <taxon>Eukaryota</taxon>
        <taxon>Discoba</taxon>
        <taxon>Heterolobosea</taxon>
        <taxon>Tetramitia</taxon>
        <taxon>Eutetramitia</taxon>
        <taxon>Vahlkampfiidae</taxon>
        <taxon>Naegleria</taxon>
    </lineage>
</organism>
<evidence type="ECO:0000256" key="1">
    <source>
        <dbReference type="ARBA" id="ARBA00004141"/>
    </source>
</evidence>
<dbReference type="EC" id="2.3.1.225" evidence="7"/>
<dbReference type="InterPro" id="IPR039859">
    <property type="entry name" value="PFA4/ZDH16/20/ERF2-like"/>
</dbReference>
<dbReference type="OrthoDB" id="331948at2759"/>
<dbReference type="OMA" id="DTMLLYY"/>
<keyword evidence="11" id="KW-1185">Reference proteome</keyword>
<proteinExistence type="inferred from homology"/>
<evidence type="ECO:0000313" key="10">
    <source>
        <dbReference type="EMBL" id="KAF0981797.1"/>
    </source>
</evidence>
<dbReference type="AlphaFoldDB" id="A0A6A5BX06"/>
<comment type="subcellular location">
    <subcellularLocation>
        <location evidence="1">Membrane</location>
        <topology evidence="1">Multi-pass membrane protein</topology>
    </subcellularLocation>
</comment>
<feature type="transmembrane region" description="Helical" evidence="7">
    <location>
        <begin position="333"/>
        <end position="361"/>
    </location>
</feature>
<dbReference type="PANTHER" id="PTHR12246">
    <property type="entry name" value="PALMITOYLTRANSFERASE ZDHHC16"/>
    <property type="match status" value="1"/>
</dbReference>
<dbReference type="PROSITE" id="PS50216">
    <property type="entry name" value="DHHC"/>
    <property type="match status" value="1"/>
</dbReference>
<keyword evidence="4 7" id="KW-1133">Transmembrane helix</keyword>
<feature type="transmembrane region" description="Helical" evidence="7">
    <location>
        <begin position="158"/>
        <end position="179"/>
    </location>
</feature>
<evidence type="ECO:0000256" key="5">
    <source>
        <dbReference type="ARBA" id="ARBA00023136"/>
    </source>
</evidence>
<evidence type="ECO:0000259" key="9">
    <source>
        <dbReference type="Pfam" id="PF01529"/>
    </source>
</evidence>
<protein>
    <recommendedName>
        <fullName evidence="7">Palmitoyltransferase</fullName>
        <ecNumber evidence="7">2.3.1.225</ecNumber>
    </recommendedName>
</protein>
<evidence type="ECO:0000256" key="4">
    <source>
        <dbReference type="ARBA" id="ARBA00022989"/>
    </source>
</evidence>
<keyword evidence="2 7" id="KW-0808">Transferase</keyword>
<accession>A0A6A5BX06</accession>
<evidence type="ECO:0000256" key="2">
    <source>
        <dbReference type="ARBA" id="ARBA00022679"/>
    </source>
</evidence>
<dbReference type="VEuPathDB" id="AmoebaDB:FDP41_012454"/>
<reference evidence="10 11" key="1">
    <citation type="journal article" date="2019" name="Sci. Rep.">
        <title>Nanopore sequencing improves the draft genome of the human pathogenic amoeba Naegleria fowleri.</title>
        <authorList>
            <person name="Liechti N."/>
            <person name="Schurch N."/>
            <person name="Bruggmann R."/>
            <person name="Wittwer M."/>
        </authorList>
    </citation>
    <scope>NUCLEOTIDE SEQUENCE [LARGE SCALE GENOMIC DNA]</scope>
    <source>
        <strain evidence="10 11">ATCC 30894</strain>
    </source>
</reference>
<comment type="similarity">
    <text evidence="7">Belongs to the DHHC palmitoyltransferase family.</text>
</comment>
<gene>
    <name evidence="10" type="ORF">FDP41_012454</name>
</gene>
<evidence type="ECO:0000256" key="6">
    <source>
        <dbReference type="ARBA" id="ARBA00023315"/>
    </source>
</evidence>
<dbReference type="GO" id="GO:0019706">
    <property type="term" value="F:protein-cysteine S-palmitoyltransferase activity"/>
    <property type="evidence" value="ECO:0007669"/>
    <property type="project" value="UniProtKB-EC"/>
</dbReference>
<dbReference type="EMBL" id="VFQX01000013">
    <property type="protein sequence ID" value="KAF0981797.1"/>
    <property type="molecule type" value="Genomic_DNA"/>
</dbReference>
<evidence type="ECO:0000256" key="8">
    <source>
        <dbReference type="SAM" id="MobiDB-lite"/>
    </source>
</evidence>
<dbReference type="VEuPathDB" id="AmoebaDB:NF0110810"/>
<sequence length="442" mass="50607">MSSSNTDHHPEEIEIIQHHPIIPQQNQQPPYHHDPIHHHHHELSSEHEHSMNHEDEEDESHRYYGGGMMMGIRLNNRSSELEKKPFLMMNIESSMPSDQTIISPLATIAPKVTQLSADSQNFFDKLEDKRVSMSPLDSLYDSKFGFIILNGAKYCMRIFGLFMVMVAVVLLSLNFYFYFTVTLPMMNTKMWTYTFHLLLGLYFVLSISFNYIQCVRVSPGVTPKDWVDSLDNVEAFRNDTKSVPGKNWSKWCGRCQQPKPIRAHHCHICDVCVLRMDHHCPWLNNCVGLQNHKYFVGFIGFLAFAALYNFGMISLGVFGFYTPDPILYATWSGWLTFVMVLSGSLGLTMTTFTGWHVYLVLTNQTTIEFQFNKMKSVRSKVSGSENPYNIGIKNNIQQVYGLAAPEDSIFSWIKLLLLPNLQKSPVDGVNYPTNQPKGGENV</sequence>
<dbReference type="RefSeq" id="XP_044566510.1">
    <property type="nucleotide sequence ID" value="XM_044702976.1"/>
</dbReference>
<comment type="caution">
    <text evidence="10">The sequence shown here is derived from an EMBL/GenBank/DDBJ whole genome shotgun (WGS) entry which is preliminary data.</text>
</comment>
<dbReference type="VEuPathDB" id="AmoebaDB:NfTy_040520"/>
<dbReference type="GO" id="GO:0016020">
    <property type="term" value="C:membrane"/>
    <property type="evidence" value="ECO:0007669"/>
    <property type="project" value="UniProtKB-SubCell"/>
</dbReference>
<evidence type="ECO:0000256" key="7">
    <source>
        <dbReference type="RuleBase" id="RU079119"/>
    </source>
</evidence>
<dbReference type="GeneID" id="68119669"/>
<dbReference type="InterPro" id="IPR001594">
    <property type="entry name" value="Palmitoyltrfase_DHHC"/>
</dbReference>
<name>A0A6A5BX06_NAEFO</name>
<evidence type="ECO:0000256" key="3">
    <source>
        <dbReference type="ARBA" id="ARBA00022692"/>
    </source>
</evidence>
<feature type="domain" description="Palmitoyltransferase DHHC" evidence="9">
    <location>
        <begin position="249"/>
        <end position="370"/>
    </location>
</feature>
<dbReference type="Pfam" id="PF01529">
    <property type="entry name" value="DHHC"/>
    <property type="match status" value="1"/>
</dbReference>
<keyword evidence="6 7" id="KW-0012">Acyltransferase</keyword>
<feature type="transmembrane region" description="Helical" evidence="7">
    <location>
        <begin position="294"/>
        <end position="321"/>
    </location>
</feature>
<dbReference type="Proteomes" id="UP000444721">
    <property type="component" value="Unassembled WGS sequence"/>
</dbReference>
<keyword evidence="5 7" id="KW-0472">Membrane</keyword>
<keyword evidence="3 7" id="KW-0812">Transmembrane</keyword>
<feature type="compositionally biased region" description="Basic and acidic residues" evidence="8">
    <location>
        <begin position="42"/>
        <end position="53"/>
    </location>
</feature>
<feature type="region of interest" description="Disordered" evidence="8">
    <location>
        <begin position="24"/>
        <end position="64"/>
    </location>
</feature>
<evidence type="ECO:0000313" key="11">
    <source>
        <dbReference type="Proteomes" id="UP000444721"/>
    </source>
</evidence>
<comment type="catalytic activity">
    <reaction evidence="7">
        <text>L-cysteinyl-[protein] + hexadecanoyl-CoA = S-hexadecanoyl-L-cysteinyl-[protein] + CoA</text>
        <dbReference type="Rhea" id="RHEA:36683"/>
        <dbReference type="Rhea" id="RHEA-COMP:10131"/>
        <dbReference type="Rhea" id="RHEA-COMP:11032"/>
        <dbReference type="ChEBI" id="CHEBI:29950"/>
        <dbReference type="ChEBI" id="CHEBI:57287"/>
        <dbReference type="ChEBI" id="CHEBI:57379"/>
        <dbReference type="ChEBI" id="CHEBI:74151"/>
        <dbReference type="EC" id="2.3.1.225"/>
    </reaction>
</comment>
<comment type="domain">
    <text evidence="7">The DHHC domain is required for palmitoyltransferase activity.</text>
</comment>